<dbReference type="SUPFAM" id="SSF103365">
    <property type="entry name" value="Hypothetical protein PH1602"/>
    <property type="match status" value="1"/>
</dbReference>
<evidence type="ECO:0000256" key="4">
    <source>
        <dbReference type="ARBA" id="ARBA00022741"/>
    </source>
</evidence>
<comment type="catalytic activity">
    <reaction evidence="8">
        <text>a 3'-end 3'-phospho-ribonucleotide-RNA + a 5'-end dephospho-ribonucleoside-RNA + GTP = a ribonucleotidyl-ribonucleotide-RNA + GMP + diphosphate</text>
        <dbReference type="Rhea" id="RHEA:68076"/>
        <dbReference type="Rhea" id="RHEA-COMP:10463"/>
        <dbReference type="Rhea" id="RHEA-COMP:13936"/>
        <dbReference type="Rhea" id="RHEA-COMP:17355"/>
        <dbReference type="ChEBI" id="CHEBI:33019"/>
        <dbReference type="ChEBI" id="CHEBI:37565"/>
        <dbReference type="ChEBI" id="CHEBI:58115"/>
        <dbReference type="ChEBI" id="CHEBI:83062"/>
        <dbReference type="ChEBI" id="CHEBI:138284"/>
        <dbReference type="ChEBI" id="CHEBI:173118"/>
        <dbReference type="EC" id="6.5.1.8"/>
    </reaction>
</comment>
<dbReference type="STRING" id="1121316.SAMN02745207_03097"/>
<dbReference type="AlphaFoldDB" id="A0A1M5WU91"/>
<name>A0A1M5WU91_9CLOT</name>
<keyword evidence="5" id="KW-0692">RNA repair</keyword>
<dbReference type="Gene3D" id="3.90.1860.10">
    <property type="entry name" value="tRNA-splicing ligase RtcB"/>
    <property type="match status" value="1"/>
</dbReference>
<dbReference type="InterPro" id="IPR017510">
    <property type="entry name" value="RtcB2"/>
</dbReference>
<dbReference type="GO" id="GO:0046872">
    <property type="term" value="F:metal ion binding"/>
    <property type="evidence" value="ECO:0007669"/>
    <property type="project" value="UniProtKB-KW"/>
</dbReference>
<dbReference type="InterPro" id="IPR036025">
    <property type="entry name" value="RtcB-like_sf"/>
</dbReference>
<evidence type="ECO:0000256" key="8">
    <source>
        <dbReference type="ARBA" id="ARBA00047746"/>
    </source>
</evidence>
<organism evidence="12 13">
    <name type="scientific">Clostridium grantii DSM 8605</name>
    <dbReference type="NCBI Taxonomy" id="1121316"/>
    <lineage>
        <taxon>Bacteria</taxon>
        <taxon>Bacillati</taxon>
        <taxon>Bacillota</taxon>
        <taxon>Clostridia</taxon>
        <taxon>Eubacteriales</taxon>
        <taxon>Clostridiaceae</taxon>
        <taxon>Clostridium</taxon>
    </lineage>
</organism>
<dbReference type="PANTHER" id="PTHR11118">
    <property type="entry name" value="RNA-SPLICING LIGASE RTCB HOMOLOG"/>
    <property type="match status" value="1"/>
</dbReference>
<keyword evidence="4 10" id="KW-0547">Nucleotide-binding</keyword>
<dbReference type="GO" id="GO:0006396">
    <property type="term" value="P:RNA processing"/>
    <property type="evidence" value="ECO:0007669"/>
    <property type="project" value="InterPro"/>
</dbReference>
<evidence type="ECO:0000256" key="2">
    <source>
        <dbReference type="ARBA" id="ARBA00022598"/>
    </source>
</evidence>
<evidence type="ECO:0000256" key="7">
    <source>
        <dbReference type="ARBA" id="ARBA00023211"/>
    </source>
</evidence>
<evidence type="ECO:0000256" key="5">
    <source>
        <dbReference type="ARBA" id="ARBA00022800"/>
    </source>
</evidence>
<feature type="binding site" evidence="10">
    <location>
        <position position="364"/>
    </location>
    <ligand>
        <name>GMP</name>
        <dbReference type="ChEBI" id="CHEBI:58115"/>
    </ligand>
</feature>
<dbReference type="Proteomes" id="UP000184447">
    <property type="component" value="Unassembled WGS sequence"/>
</dbReference>
<gene>
    <name evidence="12" type="ORF">SAMN02745207_03097</name>
</gene>
<dbReference type="GO" id="GO:0170057">
    <property type="term" value="F:RNA ligase (GTP) activity"/>
    <property type="evidence" value="ECO:0007669"/>
    <property type="project" value="UniProtKB-EC"/>
</dbReference>
<dbReference type="PANTHER" id="PTHR11118:SF1">
    <property type="entry name" value="RNA-SPLICING LIGASE RTCB HOMOLOG"/>
    <property type="match status" value="1"/>
</dbReference>
<evidence type="ECO:0000256" key="3">
    <source>
        <dbReference type="ARBA" id="ARBA00022723"/>
    </source>
</evidence>
<keyword evidence="3 11" id="KW-0479">Metal-binding</keyword>
<evidence type="ECO:0000313" key="13">
    <source>
        <dbReference type="Proteomes" id="UP000184447"/>
    </source>
</evidence>
<dbReference type="Pfam" id="PF01139">
    <property type="entry name" value="RtcB"/>
    <property type="match status" value="1"/>
</dbReference>
<dbReference type="NCBIfam" id="TIGR03073">
    <property type="entry name" value="release_rtcB"/>
    <property type="match status" value="1"/>
</dbReference>
<feature type="binding site" evidence="10">
    <location>
        <position position="268"/>
    </location>
    <ligand>
        <name>GMP</name>
        <dbReference type="ChEBI" id="CHEBI:58115"/>
    </ligand>
</feature>
<feature type="binding site" evidence="11">
    <location>
        <position position="230"/>
    </location>
    <ligand>
        <name>Mn(2+)</name>
        <dbReference type="ChEBI" id="CHEBI:29035"/>
        <label>2</label>
    </ligand>
</feature>
<dbReference type="GO" id="GO:0003972">
    <property type="term" value="F:RNA ligase (ATP) activity"/>
    <property type="evidence" value="ECO:0007669"/>
    <property type="project" value="TreeGrafter"/>
</dbReference>
<reference evidence="12 13" key="1">
    <citation type="submission" date="2016-11" db="EMBL/GenBank/DDBJ databases">
        <authorList>
            <person name="Jaros S."/>
            <person name="Januszkiewicz K."/>
            <person name="Wedrychowicz H."/>
        </authorList>
    </citation>
    <scope>NUCLEOTIDE SEQUENCE [LARGE SCALE GENOMIC DNA]</scope>
    <source>
        <strain evidence="12 13">DSM 8605</strain>
    </source>
</reference>
<sequence>MKTEIKIIRSEKSWIESSAIEQLIKVAELEGVVQAVGMPDLHPGKTPVGASFVTNNIVYPHLIGNDIGCGMTLFSTAVNKKKFKTSKIIEKLKKLDSLESINIDDLRDETEYTFKNKLGTIGGGNHFAEFQEINEIYNEKAMKDMNLEKDKIMLLVHSGSRSFGEFILRKFIDEYSCQNGLKTDSEAFQAYMKDHNEAINFAKLNRELVAYRLMQYLKMNNYFEVINSQHNSLTVKKVNGENLYIHRKGAAPADEGYVVVAGSRGSNSYIVEPIGEPKDFAYSIAHGAGRKWSRFSCKERLEGLYSKKDIRLNNLNYSVICKDKNLIYQEAPEAYKNIERVIEDMVEANMIKLVASFKPLITYKV</sequence>
<proteinExistence type="predicted"/>
<dbReference type="InterPro" id="IPR001233">
    <property type="entry name" value="RtcB"/>
</dbReference>
<dbReference type="GO" id="GO:0042245">
    <property type="term" value="P:RNA repair"/>
    <property type="evidence" value="ECO:0007669"/>
    <property type="project" value="UniProtKB-KW"/>
</dbReference>
<keyword evidence="7 11" id="KW-0464">Manganese</keyword>
<keyword evidence="2" id="KW-0436">Ligase</keyword>
<protein>
    <recommendedName>
        <fullName evidence="1">3'-phosphate/5'-hydroxy nucleic acid ligase</fullName>
        <ecNumber evidence="1">6.5.1.8</ecNumber>
    </recommendedName>
</protein>
<feature type="binding site" evidence="10">
    <location>
        <begin position="286"/>
        <end position="289"/>
    </location>
    <ligand>
        <name>GMP</name>
        <dbReference type="ChEBI" id="CHEBI:58115"/>
    </ligand>
</feature>
<dbReference type="EC" id="6.5.1.8" evidence="1"/>
<feature type="binding site" evidence="10">
    <location>
        <begin position="125"/>
        <end position="129"/>
    </location>
    <ligand>
        <name>GMP</name>
        <dbReference type="ChEBI" id="CHEBI:58115"/>
    </ligand>
</feature>
<dbReference type="EMBL" id="FQXM01000020">
    <property type="protein sequence ID" value="SHH90664.1"/>
    <property type="molecule type" value="Genomic_DNA"/>
</dbReference>
<evidence type="ECO:0000256" key="11">
    <source>
        <dbReference type="PIRSR" id="PIRSR601233-3"/>
    </source>
</evidence>
<evidence type="ECO:0000313" key="12">
    <source>
        <dbReference type="EMBL" id="SHH90664.1"/>
    </source>
</evidence>
<dbReference type="GO" id="GO:0005525">
    <property type="term" value="F:GTP binding"/>
    <property type="evidence" value="ECO:0007669"/>
    <property type="project" value="UniProtKB-KW"/>
</dbReference>
<feature type="active site" description="GMP-histidine intermediate" evidence="9">
    <location>
        <position position="286"/>
    </location>
</feature>
<feature type="binding site" evidence="10">
    <location>
        <begin position="230"/>
        <end position="231"/>
    </location>
    <ligand>
        <name>GMP</name>
        <dbReference type="ChEBI" id="CHEBI:58115"/>
    </ligand>
</feature>
<evidence type="ECO:0000256" key="1">
    <source>
        <dbReference type="ARBA" id="ARBA00012726"/>
    </source>
</evidence>
<keyword evidence="13" id="KW-1185">Reference proteome</keyword>
<feature type="binding site" evidence="11">
    <location>
        <position position="126"/>
    </location>
    <ligand>
        <name>Mn(2+)</name>
        <dbReference type="ChEBI" id="CHEBI:29035"/>
        <label>1</label>
    </ligand>
</feature>
<keyword evidence="6 10" id="KW-0342">GTP-binding</keyword>
<feature type="binding site" evidence="11">
    <location>
        <position position="157"/>
    </location>
    <ligand>
        <name>Mn(2+)</name>
        <dbReference type="ChEBI" id="CHEBI:29035"/>
        <label>2</label>
    </ligand>
</feature>
<dbReference type="NCBIfam" id="NF007153">
    <property type="entry name" value="PRK09588.1"/>
    <property type="match status" value="1"/>
</dbReference>
<comment type="cofactor">
    <cofactor evidence="11">
        <name>Mn(2+)</name>
        <dbReference type="ChEBI" id="CHEBI:29035"/>
    </cofactor>
    <text evidence="11">Binds 2 manganese ions per subunit.</text>
</comment>
<evidence type="ECO:0000256" key="10">
    <source>
        <dbReference type="PIRSR" id="PIRSR601233-2"/>
    </source>
</evidence>
<evidence type="ECO:0000256" key="6">
    <source>
        <dbReference type="ARBA" id="ARBA00023134"/>
    </source>
</evidence>
<dbReference type="RefSeq" id="WP_073339397.1">
    <property type="nucleotide sequence ID" value="NZ_FQXM01000020.1"/>
</dbReference>
<dbReference type="OrthoDB" id="9802323at2"/>
<accession>A0A1M5WU91</accession>
<evidence type="ECO:0000256" key="9">
    <source>
        <dbReference type="PIRSR" id="PIRSR601233-1"/>
    </source>
</evidence>